<evidence type="ECO:0000256" key="2">
    <source>
        <dbReference type="PIRSR" id="PIRSR000390-2"/>
    </source>
</evidence>
<dbReference type="InterPro" id="IPR015421">
    <property type="entry name" value="PyrdxlP-dep_Trfase_major"/>
</dbReference>
<reference evidence="4" key="2">
    <citation type="submission" date="2011-01" db="EMBL/GenBank/DDBJ databases">
        <title>The Non-contiguous Finished genome of Clostridium papyrosolvens.</title>
        <authorList>
            <person name="Lucas S."/>
            <person name="Copeland A."/>
            <person name="Lapidus A."/>
            <person name="Cheng J.-F."/>
            <person name="Goodwin L."/>
            <person name="Pitluck S."/>
            <person name="Misra M."/>
            <person name="Chertkov O."/>
            <person name="Detter J.C."/>
            <person name="Han C."/>
            <person name="Tapia R."/>
            <person name="Land M."/>
            <person name="Hauser L."/>
            <person name="Kyrpides N."/>
            <person name="Ivanova N."/>
            <person name="Pagani I."/>
            <person name="Mouttaki H."/>
            <person name="He Z."/>
            <person name="Zhou J."/>
            <person name="Hemme C.L."/>
            <person name="Woyke T."/>
        </authorList>
    </citation>
    <scope>NUCLEOTIDE SEQUENCE [LARGE SCALE GENOMIC DNA]</scope>
    <source>
        <strain evidence="4">DSM 2782</strain>
    </source>
</reference>
<dbReference type="PANTHER" id="PTHR30244">
    <property type="entry name" value="TRANSAMINASE"/>
    <property type="match status" value="1"/>
</dbReference>
<dbReference type="STRING" id="588581.Cpap_1165"/>
<dbReference type="GO" id="GO:0047310">
    <property type="term" value="F:glutamine-scyllo-inositol transaminase activity"/>
    <property type="evidence" value="ECO:0007669"/>
    <property type="project" value="UniProtKB-EC"/>
</dbReference>
<accession>F1TF32</accession>
<dbReference type="GO" id="GO:0030170">
    <property type="term" value="F:pyridoxal phosphate binding"/>
    <property type="evidence" value="ECO:0007669"/>
    <property type="project" value="TreeGrafter"/>
</dbReference>
<proteinExistence type="inferred from homology"/>
<dbReference type="InterPro" id="IPR015422">
    <property type="entry name" value="PyrdxlP-dep_Trfase_small"/>
</dbReference>
<dbReference type="eggNOG" id="COG0399">
    <property type="taxonomic scope" value="Bacteria"/>
</dbReference>
<protein>
    <submittedName>
        <fullName evidence="4">Glutamine--scyllo-inositol transaminase</fullName>
        <ecNumber evidence="4">2.6.1.50</ecNumber>
    </submittedName>
</protein>
<keyword evidence="5" id="KW-1185">Reference proteome</keyword>
<dbReference type="Gene3D" id="3.90.1150.10">
    <property type="entry name" value="Aspartate Aminotransferase, domain 1"/>
    <property type="match status" value="1"/>
</dbReference>
<gene>
    <name evidence="4" type="ORF">Cpap_1165</name>
</gene>
<dbReference type="InterPro" id="IPR000653">
    <property type="entry name" value="DegT/StrS_aminotransferase"/>
</dbReference>
<dbReference type="PIRSF" id="PIRSF000390">
    <property type="entry name" value="PLP_StrS"/>
    <property type="match status" value="1"/>
</dbReference>
<dbReference type="Pfam" id="PF01041">
    <property type="entry name" value="DegT_DnrJ_EryC1"/>
    <property type="match status" value="1"/>
</dbReference>
<name>F1TF32_9FIRM</name>
<dbReference type="SUPFAM" id="SSF53383">
    <property type="entry name" value="PLP-dependent transferases"/>
    <property type="match status" value="1"/>
</dbReference>
<feature type="active site" description="Proton acceptor" evidence="1">
    <location>
        <position position="196"/>
    </location>
</feature>
<comment type="similarity">
    <text evidence="3">Belongs to the DegT/DnrJ/EryC1 family.</text>
</comment>
<dbReference type="OrthoDB" id="9810913at2"/>
<keyword evidence="4" id="KW-0032">Aminotransferase</keyword>
<dbReference type="Gene3D" id="3.40.640.10">
    <property type="entry name" value="Type I PLP-dependent aspartate aminotransferase-like (Major domain)"/>
    <property type="match status" value="1"/>
</dbReference>
<comment type="caution">
    <text evidence="4">The sequence shown here is derived from an EMBL/GenBank/DDBJ whole genome shotgun (WGS) entry which is preliminary data.</text>
</comment>
<dbReference type="AlphaFoldDB" id="F1TF32"/>
<dbReference type="GO" id="GO:0000271">
    <property type="term" value="P:polysaccharide biosynthetic process"/>
    <property type="evidence" value="ECO:0007669"/>
    <property type="project" value="TreeGrafter"/>
</dbReference>
<sequence>MKVLARDGGTPLKQKPFPNWPIYDEREINLVTEVVKSQNWWRVTGSKVKEFEKRFAEFQGCSYCLGVTNGTSAIELALSVFGIGEGDEVIIPGMTFISTGLAVTNCNATPVLVDIDPDTLCMLPEKFEQAITPRTKAVIPVHMAGHGCRMEEICEIAKKNGIIVIEDAAHGHGGEWKNKRLGSFGDVGIFSFQNGKLMTCGEGGAMVTNNKDIYEKAYVIQDVGRPKNDLIYEHVIRGANYRMNEFQAALLLAQMERVDELNKLRDKHATELHKLFADVKGITPQGREEGATIFTHYMYMFYYDKSFFSGLPREEFVEYLKAEGIPACVCFPVLSDTKFFAENDFNGRNVNYDKKKEHDLTNSKKAGENIIWLHHRTLEGDEEDLRDIVGAVKKIQNEFNK</sequence>
<dbReference type="EMBL" id="ACXX02000010">
    <property type="protein sequence ID" value="EGD46970.1"/>
    <property type="molecule type" value="Genomic_DNA"/>
</dbReference>
<keyword evidence="2 3" id="KW-0663">Pyridoxal phosphate</keyword>
<reference evidence="4" key="1">
    <citation type="submission" date="2009-07" db="EMBL/GenBank/DDBJ databases">
        <authorList>
            <consortium name="US DOE Joint Genome Institute (JGI-PGF)"/>
            <person name="Lucas S."/>
            <person name="Copeland A."/>
            <person name="Lapidus A."/>
            <person name="Glavina del Rio T."/>
            <person name="Tice H."/>
            <person name="Bruce D."/>
            <person name="Goodwin L."/>
            <person name="Pitluck S."/>
            <person name="Larimer F."/>
            <person name="Land M.L."/>
            <person name="Mouttaki H."/>
            <person name="He Z."/>
            <person name="Zhou J."/>
            <person name="Hemme C.L."/>
        </authorList>
    </citation>
    <scope>NUCLEOTIDE SEQUENCE [LARGE SCALE GENOMIC DNA]</scope>
    <source>
        <strain evidence="4">DSM 2782</strain>
    </source>
</reference>
<dbReference type="InterPro" id="IPR015424">
    <property type="entry name" value="PyrdxlP-dep_Trfase"/>
</dbReference>
<evidence type="ECO:0000313" key="5">
    <source>
        <dbReference type="Proteomes" id="UP000003860"/>
    </source>
</evidence>
<keyword evidence="4" id="KW-0808">Transferase</keyword>
<dbReference type="EC" id="2.6.1.50" evidence="4"/>
<feature type="modified residue" description="N6-(pyridoxal phosphate)lysine" evidence="2">
    <location>
        <position position="196"/>
    </location>
</feature>
<evidence type="ECO:0000256" key="3">
    <source>
        <dbReference type="RuleBase" id="RU004508"/>
    </source>
</evidence>
<dbReference type="CDD" id="cd00616">
    <property type="entry name" value="AHBA_syn"/>
    <property type="match status" value="1"/>
</dbReference>
<dbReference type="PANTHER" id="PTHR30244:SF34">
    <property type="entry name" value="DTDP-4-AMINO-4,6-DIDEOXYGALACTOSE TRANSAMINASE"/>
    <property type="match status" value="1"/>
</dbReference>
<evidence type="ECO:0000313" key="4">
    <source>
        <dbReference type="EMBL" id="EGD46970.1"/>
    </source>
</evidence>
<dbReference type="RefSeq" id="WP_004620531.1">
    <property type="nucleotide sequence ID" value="NZ_ACXX02000010.1"/>
</dbReference>
<dbReference type="Proteomes" id="UP000003860">
    <property type="component" value="Unassembled WGS sequence"/>
</dbReference>
<organism evidence="4 5">
    <name type="scientific">Ruminiclostridium papyrosolvens DSM 2782</name>
    <dbReference type="NCBI Taxonomy" id="588581"/>
    <lineage>
        <taxon>Bacteria</taxon>
        <taxon>Bacillati</taxon>
        <taxon>Bacillota</taxon>
        <taxon>Clostridia</taxon>
        <taxon>Eubacteriales</taxon>
        <taxon>Oscillospiraceae</taxon>
        <taxon>Ruminiclostridium</taxon>
    </lineage>
</organism>
<evidence type="ECO:0000256" key="1">
    <source>
        <dbReference type="PIRSR" id="PIRSR000390-1"/>
    </source>
</evidence>